<dbReference type="OrthoDB" id="1470350at2759"/>
<evidence type="ECO:0000256" key="6">
    <source>
        <dbReference type="ARBA" id="ARBA00023004"/>
    </source>
</evidence>
<organism evidence="10 11">
    <name type="scientific">Ooceraea biroi</name>
    <name type="common">Clonal raider ant</name>
    <name type="synonym">Cerapachys biroi</name>
    <dbReference type="NCBI Taxonomy" id="2015173"/>
    <lineage>
        <taxon>Eukaryota</taxon>
        <taxon>Metazoa</taxon>
        <taxon>Ecdysozoa</taxon>
        <taxon>Arthropoda</taxon>
        <taxon>Hexapoda</taxon>
        <taxon>Insecta</taxon>
        <taxon>Pterygota</taxon>
        <taxon>Neoptera</taxon>
        <taxon>Endopterygota</taxon>
        <taxon>Hymenoptera</taxon>
        <taxon>Apocrita</taxon>
        <taxon>Aculeata</taxon>
        <taxon>Formicoidea</taxon>
        <taxon>Formicidae</taxon>
        <taxon>Dorylinae</taxon>
        <taxon>Ooceraea</taxon>
    </lineage>
</organism>
<evidence type="ECO:0000256" key="2">
    <source>
        <dbReference type="ARBA" id="ARBA00010617"/>
    </source>
</evidence>
<dbReference type="InterPro" id="IPR001128">
    <property type="entry name" value="Cyt_P450"/>
</dbReference>
<dbReference type="Pfam" id="PF00067">
    <property type="entry name" value="p450"/>
    <property type="match status" value="1"/>
</dbReference>
<protein>
    <submittedName>
        <fullName evidence="10">Cytochrome P450 3A6</fullName>
    </submittedName>
</protein>
<proteinExistence type="inferred from homology"/>
<feature type="binding site" description="axial binding residue" evidence="8">
    <location>
        <position position="137"/>
    </location>
    <ligand>
        <name>heme</name>
        <dbReference type="ChEBI" id="CHEBI:30413"/>
    </ligand>
    <ligandPart>
        <name>Fe</name>
        <dbReference type="ChEBI" id="CHEBI:18248"/>
    </ligandPart>
</feature>
<dbReference type="PANTHER" id="PTHR24291:SF50">
    <property type="entry name" value="BIFUNCTIONAL ALBAFLAVENONE MONOOXYGENASE_TERPENE SYNTHASE"/>
    <property type="match status" value="1"/>
</dbReference>
<evidence type="ECO:0000256" key="1">
    <source>
        <dbReference type="ARBA" id="ARBA00001971"/>
    </source>
</evidence>
<evidence type="ECO:0000313" key="11">
    <source>
        <dbReference type="Proteomes" id="UP000053097"/>
    </source>
</evidence>
<dbReference type="GO" id="GO:0020037">
    <property type="term" value="F:heme binding"/>
    <property type="evidence" value="ECO:0007669"/>
    <property type="project" value="InterPro"/>
</dbReference>
<sequence>MTELTHFVLLMLAMHPEIQDTLRKEISTLDNETINSSCLLRMRYLHMVIKETLRLFPIAPLMVRELTGDIKLGTLMVIESCTLPDGCYVMVPIYAIHRNPKYWDHPNEFIPERFAPENSLNHNRDAYLPFGSGIRSCPGQAYMFLCVGLIVVNLMRRFRFATTANMKDVDITHDILLRSPNIKLSLSHV</sequence>
<dbReference type="InterPro" id="IPR050196">
    <property type="entry name" value="Cytochrome_P450_Monoox"/>
</dbReference>
<evidence type="ECO:0000256" key="5">
    <source>
        <dbReference type="ARBA" id="ARBA00023002"/>
    </source>
</evidence>
<dbReference type="GO" id="GO:0016705">
    <property type="term" value="F:oxidoreductase activity, acting on paired donors, with incorporation or reduction of molecular oxygen"/>
    <property type="evidence" value="ECO:0007669"/>
    <property type="project" value="InterPro"/>
</dbReference>
<dbReference type="Gene3D" id="1.10.630.10">
    <property type="entry name" value="Cytochrome P450"/>
    <property type="match status" value="1"/>
</dbReference>
<evidence type="ECO:0000313" key="10">
    <source>
        <dbReference type="EMBL" id="EZA52300.1"/>
    </source>
</evidence>
<dbReference type="EMBL" id="KK107347">
    <property type="protein sequence ID" value="EZA52300.1"/>
    <property type="molecule type" value="Genomic_DNA"/>
</dbReference>
<dbReference type="AlphaFoldDB" id="A0A026W8B6"/>
<reference evidence="10 11" key="1">
    <citation type="journal article" date="2014" name="Curr. Biol.">
        <title>The genome of the clonal raider ant Cerapachys biroi.</title>
        <authorList>
            <person name="Oxley P.R."/>
            <person name="Ji L."/>
            <person name="Fetter-Pruneda I."/>
            <person name="McKenzie S.K."/>
            <person name="Li C."/>
            <person name="Hu H."/>
            <person name="Zhang G."/>
            <person name="Kronauer D.J."/>
        </authorList>
    </citation>
    <scope>NUCLEOTIDE SEQUENCE [LARGE SCALE GENOMIC DNA]</scope>
</reference>
<dbReference type="Proteomes" id="UP000053097">
    <property type="component" value="Unassembled WGS sequence"/>
</dbReference>
<keyword evidence="4 8" id="KW-0479">Metal-binding</keyword>
<accession>A0A026W8B6</accession>
<evidence type="ECO:0000256" key="7">
    <source>
        <dbReference type="ARBA" id="ARBA00023033"/>
    </source>
</evidence>
<dbReference type="STRING" id="2015173.A0A026W8B6"/>
<dbReference type="SUPFAM" id="SSF48264">
    <property type="entry name" value="Cytochrome P450"/>
    <property type="match status" value="1"/>
</dbReference>
<keyword evidence="11" id="KW-1185">Reference proteome</keyword>
<dbReference type="InterPro" id="IPR002401">
    <property type="entry name" value="Cyt_P450_E_grp-I"/>
</dbReference>
<keyword evidence="3 8" id="KW-0349">Heme</keyword>
<dbReference type="PROSITE" id="PS00086">
    <property type="entry name" value="CYTOCHROME_P450"/>
    <property type="match status" value="1"/>
</dbReference>
<dbReference type="GO" id="GO:0005506">
    <property type="term" value="F:iron ion binding"/>
    <property type="evidence" value="ECO:0007669"/>
    <property type="project" value="InterPro"/>
</dbReference>
<dbReference type="PRINTS" id="PR00463">
    <property type="entry name" value="EP450I"/>
</dbReference>
<dbReference type="OMA" id="MWMIIKE"/>
<evidence type="ECO:0000256" key="3">
    <source>
        <dbReference type="ARBA" id="ARBA00022617"/>
    </source>
</evidence>
<name>A0A026W8B6_OOCBI</name>
<keyword evidence="5 9" id="KW-0560">Oxidoreductase</keyword>
<keyword evidence="6 8" id="KW-0408">Iron</keyword>
<evidence type="ECO:0000256" key="4">
    <source>
        <dbReference type="ARBA" id="ARBA00022723"/>
    </source>
</evidence>
<dbReference type="PRINTS" id="PR00385">
    <property type="entry name" value="P450"/>
</dbReference>
<evidence type="ECO:0000256" key="9">
    <source>
        <dbReference type="RuleBase" id="RU000461"/>
    </source>
</evidence>
<keyword evidence="7 9" id="KW-0503">Monooxygenase</keyword>
<dbReference type="InterPro" id="IPR017972">
    <property type="entry name" value="Cyt_P450_CS"/>
</dbReference>
<dbReference type="PANTHER" id="PTHR24291">
    <property type="entry name" value="CYTOCHROME P450 FAMILY 4"/>
    <property type="match status" value="1"/>
</dbReference>
<comment type="cofactor">
    <cofactor evidence="1 8">
        <name>heme</name>
        <dbReference type="ChEBI" id="CHEBI:30413"/>
    </cofactor>
</comment>
<comment type="similarity">
    <text evidence="2 9">Belongs to the cytochrome P450 family.</text>
</comment>
<dbReference type="InterPro" id="IPR036396">
    <property type="entry name" value="Cyt_P450_sf"/>
</dbReference>
<gene>
    <name evidence="10" type="ORF">X777_08970</name>
</gene>
<evidence type="ECO:0000256" key="8">
    <source>
        <dbReference type="PIRSR" id="PIRSR602401-1"/>
    </source>
</evidence>
<dbReference type="GO" id="GO:0004497">
    <property type="term" value="F:monooxygenase activity"/>
    <property type="evidence" value="ECO:0007669"/>
    <property type="project" value="UniProtKB-KW"/>
</dbReference>